<comment type="caution">
    <text evidence="1">The sequence shown here is derived from an EMBL/GenBank/DDBJ whole genome shotgun (WGS) entry which is preliminary data.</text>
</comment>
<reference evidence="1" key="1">
    <citation type="submission" date="2022-12" db="EMBL/GenBank/DDBJ databases">
        <authorList>
            <person name="Voronina O.L."/>
            <person name="Kunda M.S."/>
            <person name="Ryzhova N."/>
            <person name="Aksenova E.I."/>
        </authorList>
    </citation>
    <scope>NUCLEOTIDE SEQUENCE</scope>
    <source>
        <strain evidence="1">SCCH136:Ach223948</strain>
    </source>
</reference>
<accession>A0A9X3KX33</accession>
<organism evidence="1 2">
    <name type="scientific">Alcaligenes xylosoxydans xylosoxydans</name>
    <name type="common">Achromobacter xylosoxidans</name>
    <dbReference type="NCBI Taxonomy" id="85698"/>
    <lineage>
        <taxon>Bacteria</taxon>
        <taxon>Pseudomonadati</taxon>
        <taxon>Pseudomonadota</taxon>
        <taxon>Betaproteobacteria</taxon>
        <taxon>Burkholderiales</taxon>
        <taxon>Alcaligenaceae</taxon>
        <taxon>Achromobacter</taxon>
    </lineage>
</organism>
<dbReference type="EMBL" id="JAPZVI010000004">
    <property type="protein sequence ID" value="MCZ8401370.1"/>
    <property type="molecule type" value="Genomic_DNA"/>
</dbReference>
<evidence type="ECO:0000313" key="1">
    <source>
        <dbReference type="EMBL" id="MCZ8401370.1"/>
    </source>
</evidence>
<name>A0A9X3KX33_ALCXX</name>
<sequence length="331" mass="36825">MSSNTKMDFFKISKKGKRLPPPVAVAHETLLAKSRLMAKRSVDAKQSGMDTECQLWAAGALELLAKAQLSGIHPSLVVEAENTNSLLEACGIHTSTRVRTINASVAYARLNHTVPHFSTPVMEGCKKLADRRNAELHSGEAACAAMPFEAWEGDFWNAADLILKSMDMDLQEWLGADSKAPKALLKAHRQAEINAAKQRVIHHSSEFKKTESGKLGRDKFKLFKAQTLQRPVDHKDFHYLYSQIWRHECPSCKTWGAAAGDMTWEDKAEDQDEADYGYEIIERGFSPSEFFCPTCGLSLVGDAAVNAAGINEEFIETKEVEIEYEPDYGND</sequence>
<dbReference type="GeneID" id="75278624"/>
<dbReference type="AlphaFoldDB" id="A0A9X3KX33"/>
<gene>
    <name evidence="1" type="ORF">O9570_07940</name>
</gene>
<dbReference type="RefSeq" id="WP_054438619.1">
    <property type="nucleotide sequence ID" value="NZ_CP066291.1"/>
</dbReference>
<dbReference type="Proteomes" id="UP001141992">
    <property type="component" value="Unassembled WGS sequence"/>
</dbReference>
<proteinExistence type="predicted"/>
<protein>
    <submittedName>
        <fullName evidence="1">Uncharacterized protein</fullName>
    </submittedName>
</protein>
<evidence type="ECO:0000313" key="2">
    <source>
        <dbReference type="Proteomes" id="UP001141992"/>
    </source>
</evidence>